<name>A0A3T0E5S3_9PROT</name>
<keyword evidence="3" id="KW-1185">Reference proteome</keyword>
<dbReference type="Gene3D" id="2.50.20.10">
    <property type="entry name" value="Lipoprotein localisation LolA/LolB/LppX"/>
    <property type="match status" value="1"/>
</dbReference>
<accession>A0A3T0E5S3</accession>
<dbReference type="CDD" id="cd16325">
    <property type="entry name" value="LolA"/>
    <property type="match status" value="1"/>
</dbReference>
<proteinExistence type="predicted"/>
<protein>
    <submittedName>
        <fullName evidence="2">Outer membrane lipoprotein carrier protein LolA</fullName>
    </submittedName>
</protein>
<keyword evidence="1" id="KW-0732">Signal</keyword>
<dbReference type="PANTHER" id="PTHR35869:SF1">
    <property type="entry name" value="OUTER-MEMBRANE LIPOPROTEIN CARRIER PROTEIN"/>
    <property type="match status" value="1"/>
</dbReference>
<dbReference type="InterPro" id="IPR004564">
    <property type="entry name" value="OM_lipoprot_carrier_LolA-like"/>
</dbReference>
<dbReference type="EMBL" id="CP018911">
    <property type="protein sequence ID" value="AZU02673.1"/>
    <property type="molecule type" value="Genomic_DNA"/>
</dbReference>
<evidence type="ECO:0000313" key="2">
    <source>
        <dbReference type="EMBL" id="AZU02673.1"/>
    </source>
</evidence>
<dbReference type="AlphaFoldDB" id="A0A3T0E5S3"/>
<dbReference type="PANTHER" id="PTHR35869">
    <property type="entry name" value="OUTER-MEMBRANE LIPOPROTEIN CARRIER PROTEIN"/>
    <property type="match status" value="1"/>
</dbReference>
<keyword evidence="2" id="KW-0449">Lipoprotein</keyword>
<gene>
    <name evidence="2" type="ORF">X907_0123</name>
</gene>
<evidence type="ECO:0000313" key="3">
    <source>
        <dbReference type="Proteomes" id="UP000286954"/>
    </source>
</evidence>
<dbReference type="Pfam" id="PF03548">
    <property type="entry name" value="LolA"/>
    <property type="match status" value="1"/>
</dbReference>
<dbReference type="InterPro" id="IPR029046">
    <property type="entry name" value="LolA/LolB/LppX"/>
</dbReference>
<dbReference type="SUPFAM" id="SSF89392">
    <property type="entry name" value="Prokaryotic lipoproteins and lipoprotein localization factors"/>
    <property type="match status" value="1"/>
</dbReference>
<reference evidence="2 3" key="1">
    <citation type="submission" date="2016-12" db="EMBL/GenBank/DDBJ databases">
        <title>The genome of dimorphic prosthecate Glycocaulis alkaliphilus 6b-8t, isolated from crude oil dictates its adaptability in petroleum environments.</title>
        <authorList>
            <person name="Wu X.-L."/>
            <person name="Geng S."/>
        </authorList>
    </citation>
    <scope>NUCLEOTIDE SEQUENCE [LARGE SCALE GENOMIC DNA]</scope>
    <source>
        <strain evidence="2 3">6B-8</strain>
    </source>
</reference>
<organism evidence="2 3">
    <name type="scientific">Glycocaulis alkaliphilus</name>
    <dbReference type="NCBI Taxonomy" id="1434191"/>
    <lineage>
        <taxon>Bacteria</taxon>
        <taxon>Pseudomonadati</taxon>
        <taxon>Pseudomonadota</taxon>
        <taxon>Alphaproteobacteria</taxon>
        <taxon>Maricaulales</taxon>
        <taxon>Maricaulaceae</taxon>
        <taxon>Glycocaulis</taxon>
    </lineage>
</organism>
<dbReference type="Proteomes" id="UP000286954">
    <property type="component" value="Chromosome"/>
</dbReference>
<sequence length="261" mass="27899">MIVPGTKERDLKMLTTLATALAALSTGWSTADANSTAFDVNADTGLVIVQEAQEAQEVETLPPAEAVEQSGRGEAVERARALEIFAAVETLQARFRQVNPDGSVSDGDIALSRPGRVRFAYDAPSPLLIVADGSTVAIADSALETVDRAPIRSTPLRWLLAPASELESSGAIVEVGRYDNQLYVTLEDPQGEAEGRVTLAFGDDDPAAPAGEVALLGWYAVDGMGSLTQVTLDEVRLGQRADPRLFVLDDDMFSSRRRGRR</sequence>
<dbReference type="KEGG" id="gak:X907_0123"/>
<evidence type="ECO:0000256" key="1">
    <source>
        <dbReference type="ARBA" id="ARBA00022729"/>
    </source>
</evidence>